<organism evidence="1">
    <name type="scientific">uncultured Rubrobacteraceae bacterium</name>
    <dbReference type="NCBI Taxonomy" id="349277"/>
    <lineage>
        <taxon>Bacteria</taxon>
        <taxon>Bacillati</taxon>
        <taxon>Actinomycetota</taxon>
        <taxon>Rubrobacteria</taxon>
        <taxon>Rubrobacterales</taxon>
        <taxon>Rubrobacteraceae</taxon>
        <taxon>environmental samples</taxon>
    </lineage>
</organism>
<gene>
    <name evidence="1" type="ORF">AVDCRST_MAG01-01-1989</name>
</gene>
<reference evidence="1" key="1">
    <citation type="submission" date="2020-02" db="EMBL/GenBank/DDBJ databases">
        <authorList>
            <person name="Meier V. D."/>
        </authorList>
    </citation>
    <scope>NUCLEOTIDE SEQUENCE</scope>
    <source>
        <strain evidence="1">AVDCRST_MAG01</strain>
    </source>
</reference>
<feature type="non-terminal residue" evidence="1">
    <location>
        <position position="33"/>
    </location>
</feature>
<dbReference type="EMBL" id="CADCUW010000286">
    <property type="protein sequence ID" value="CAA9416864.1"/>
    <property type="molecule type" value="Genomic_DNA"/>
</dbReference>
<dbReference type="AlphaFoldDB" id="A0A6J4PQU1"/>
<name>A0A6J4PQU1_9ACTN</name>
<sequence>MQVLLLFVFVVAVAFGAWFFNYGLSLLRADVET</sequence>
<protein>
    <submittedName>
        <fullName evidence="1">Uncharacterized protein</fullName>
    </submittedName>
</protein>
<proteinExistence type="predicted"/>
<accession>A0A6J4PQU1</accession>
<evidence type="ECO:0000313" key="1">
    <source>
        <dbReference type="EMBL" id="CAA9416864.1"/>
    </source>
</evidence>